<proteinExistence type="predicted"/>
<sequence length="129" mass="14316">MEKFSPIAIVTILSLIQAYFFAIQVGRARMKYGVMAPLTSGNEDFERHYRVHQNTIEQLIIFIPALWIFGFFMDVYVGSGVGILFLVGRILYRSAYLKDPKTRSLGFGLGALAIAILFIGGLYGALTAS</sequence>
<evidence type="ECO:0000256" key="4">
    <source>
        <dbReference type="ARBA" id="ARBA00022824"/>
    </source>
</evidence>
<dbReference type="GO" id="GO:0004602">
    <property type="term" value="F:glutathione peroxidase activity"/>
    <property type="evidence" value="ECO:0007669"/>
    <property type="project" value="TreeGrafter"/>
</dbReference>
<gene>
    <name evidence="8" type="ORF">METZ01_LOCUS33282</name>
</gene>
<dbReference type="PANTHER" id="PTHR10250">
    <property type="entry name" value="MICROSOMAL GLUTATHIONE S-TRANSFERASE"/>
    <property type="match status" value="1"/>
</dbReference>
<evidence type="ECO:0000256" key="6">
    <source>
        <dbReference type="ARBA" id="ARBA00023136"/>
    </source>
</evidence>
<dbReference type="Pfam" id="PF01124">
    <property type="entry name" value="MAPEG"/>
    <property type="match status" value="1"/>
</dbReference>
<dbReference type="GO" id="GO:0005789">
    <property type="term" value="C:endoplasmic reticulum membrane"/>
    <property type="evidence" value="ECO:0007669"/>
    <property type="project" value="UniProtKB-SubCell"/>
</dbReference>
<dbReference type="GO" id="GO:0019370">
    <property type="term" value="P:leukotriene biosynthetic process"/>
    <property type="evidence" value="ECO:0007669"/>
    <property type="project" value="UniProtKB-KW"/>
</dbReference>
<keyword evidence="4" id="KW-0256">Endoplasmic reticulum</keyword>
<evidence type="ECO:0000256" key="5">
    <source>
        <dbReference type="ARBA" id="ARBA00022989"/>
    </source>
</evidence>
<dbReference type="InterPro" id="IPR023352">
    <property type="entry name" value="MAPEG-like_dom_sf"/>
</dbReference>
<dbReference type="PANTHER" id="PTHR10250:SF15">
    <property type="entry name" value="MICROSOMAL GLUTATHIONE S-TRANSFERASE-RELATED"/>
    <property type="match status" value="1"/>
</dbReference>
<feature type="transmembrane region" description="Helical" evidence="7">
    <location>
        <begin position="104"/>
        <end position="126"/>
    </location>
</feature>
<feature type="transmembrane region" description="Helical" evidence="7">
    <location>
        <begin position="7"/>
        <end position="25"/>
    </location>
</feature>
<keyword evidence="3" id="KW-0434">Leukotriene biosynthesis</keyword>
<dbReference type="InterPro" id="IPR050997">
    <property type="entry name" value="MAPEG"/>
</dbReference>
<keyword evidence="6 7" id="KW-0472">Membrane</keyword>
<dbReference type="SUPFAM" id="SSF161084">
    <property type="entry name" value="MAPEG domain-like"/>
    <property type="match status" value="1"/>
</dbReference>
<evidence type="ECO:0000256" key="7">
    <source>
        <dbReference type="SAM" id="Phobius"/>
    </source>
</evidence>
<evidence type="ECO:0000313" key="8">
    <source>
        <dbReference type="EMBL" id="SUZ80428.1"/>
    </source>
</evidence>
<dbReference type="InterPro" id="IPR001446">
    <property type="entry name" value="5_LipOase_AP"/>
</dbReference>
<keyword evidence="5 7" id="KW-1133">Transmembrane helix</keyword>
<dbReference type="GO" id="GO:0004364">
    <property type="term" value="F:glutathione transferase activity"/>
    <property type="evidence" value="ECO:0007669"/>
    <property type="project" value="TreeGrafter"/>
</dbReference>
<evidence type="ECO:0000256" key="2">
    <source>
        <dbReference type="ARBA" id="ARBA00022692"/>
    </source>
</evidence>
<organism evidence="8">
    <name type="scientific">marine metagenome</name>
    <dbReference type="NCBI Taxonomy" id="408172"/>
    <lineage>
        <taxon>unclassified sequences</taxon>
        <taxon>metagenomes</taxon>
        <taxon>ecological metagenomes</taxon>
    </lineage>
</organism>
<evidence type="ECO:0008006" key="9">
    <source>
        <dbReference type="Google" id="ProtNLM"/>
    </source>
</evidence>
<feature type="transmembrane region" description="Helical" evidence="7">
    <location>
        <begin position="59"/>
        <end position="92"/>
    </location>
</feature>
<evidence type="ECO:0000256" key="1">
    <source>
        <dbReference type="ARBA" id="ARBA00004477"/>
    </source>
</evidence>
<comment type="subcellular location">
    <subcellularLocation>
        <location evidence="1">Endoplasmic reticulum membrane</location>
        <topology evidence="1">Multi-pass membrane protein</topology>
    </subcellularLocation>
</comment>
<name>A0A381QNL4_9ZZZZ</name>
<dbReference type="GO" id="GO:0008047">
    <property type="term" value="F:enzyme activator activity"/>
    <property type="evidence" value="ECO:0007669"/>
    <property type="project" value="InterPro"/>
</dbReference>
<reference evidence="8" key="1">
    <citation type="submission" date="2018-05" db="EMBL/GenBank/DDBJ databases">
        <authorList>
            <person name="Lanie J.A."/>
            <person name="Ng W.-L."/>
            <person name="Kazmierczak K.M."/>
            <person name="Andrzejewski T.M."/>
            <person name="Davidsen T.M."/>
            <person name="Wayne K.J."/>
            <person name="Tettelin H."/>
            <person name="Glass J.I."/>
            <person name="Rusch D."/>
            <person name="Podicherti R."/>
            <person name="Tsui H.-C.T."/>
            <person name="Winkler M.E."/>
        </authorList>
    </citation>
    <scope>NUCLEOTIDE SEQUENCE</scope>
</reference>
<dbReference type="PRINTS" id="PR00488">
    <property type="entry name" value="5LPOXGNASEAP"/>
</dbReference>
<evidence type="ECO:0000256" key="3">
    <source>
        <dbReference type="ARBA" id="ARBA00022751"/>
    </source>
</evidence>
<accession>A0A381QNL4</accession>
<dbReference type="Gene3D" id="1.20.120.550">
    <property type="entry name" value="Membrane associated eicosanoid/glutathione metabolism-like domain"/>
    <property type="match status" value="1"/>
</dbReference>
<dbReference type="AlphaFoldDB" id="A0A381QNL4"/>
<dbReference type="EMBL" id="UINC01001427">
    <property type="protein sequence ID" value="SUZ80428.1"/>
    <property type="molecule type" value="Genomic_DNA"/>
</dbReference>
<keyword evidence="2 7" id="KW-0812">Transmembrane</keyword>
<dbReference type="InterPro" id="IPR001129">
    <property type="entry name" value="Membr-assoc_MAPEG"/>
</dbReference>
<protein>
    <recommendedName>
        <fullName evidence="9">MAPEG family protein</fullName>
    </recommendedName>
</protein>